<dbReference type="AlphaFoldDB" id="X0T0T9"/>
<proteinExistence type="predicted"/>
<organism evidence="2">
    <name type="scientific">marine sediment metagenome</name>
    <dbReference type="NCBI Taxonomy" id="412755"/>
    <lineage>
        <taxon>unclassified sequences</taxon>
        <taxon>metagenomes</taxon>
        <taxon>ecological metagenomes</taxon>
    </lineage>
</organism>
<evidence type="ECO:0000313" key="2">
    <source>
        <dbReference type="EMBL" id="GAF87058.1"/>
    </source>
</evidence>
<feature type="transmembrane region" description="Helical" evidence="1">
    <location>
        <begin position="15"/>
        <end position="34"/>
    </location>
</feature>
<accession>X0T0T9</accession>
<keyword evidence="1" id="KW-0472">Membrane</keyword>
<reference evidence="2" key="1">
    <citation type="journal article" date="2014" name="Front. Microbiol.">
        <title>High frequency of phylogenetically diverse reductive dehalogenase-homologous genes in deep subseafloor sedimentary metagenomes.</title>
        <authorList>
            <person name="Kawai M."/>
            <person name="Futagami T."/>
            <person name="Toyoda A."/>
            <person name="Takaki Y."/>
            <person name="Nishi S."/>
            <person name="Hori S."/>
            <person name="Arai W."/>
            <person name="Tsubouchi T."/>
            <person name="Morono Y."/>
            <person name="Uchiyama I."/>
            <person name="Ito T."/>
            <person name="Fujiyama A."/>
            <person name="Inagaki F."/>
            <person name="Takami H."/>
        </authorList>
    </citation>
    <scope>NUCLEOTIDE SEQUENCE</scope>
    <source>
        <strain evidence="2">Expedition CK06-06</strain>
    </source>
</reference>
<dbReference type="EMBL" id="BARS01017732">
    <property type="protein sequence ID" value="GAF87058.1"/>
    <property type="molecule type" value="Genomic_DNA"/>
</dbReference>
<sequence>MAEPQVKLSKWSKIVLFYGIAAMLIMVAVDFFTPWSLGTYVPQVLVLVAVTVILLDFMVEKKKDPFRIFGIVIAALAMLGLILNFIGITLVVLTAAQGFVAGLLALFFLVEGFR</sequence>
<name>X0T0T9_9ZZZZ</name>
<gene>
    <name evidence="2" type="ORF">S01H1_28963</name>
</gene>
<keyword evidence="1" id="KW-0812">Transmembrane</keyword>
<keyword evidence="1" id="KW-1133">Transmembrane helix</keyword>
<feature type="transmembrane region" description="Helical" evidence="1">
    <location>
        <begin position="40"/>
        <end position="59"/>
    </location>
</feature>
<protein>
    <submittedName>
        <fullName evidence="2">Uncharacterized protein</fullName>
    </submittedName>
</protein>
<comment type="caution">
    <text evidence="2">The sequence shown here is derived from an EMBL/GenBank/DDBJ whole genome shotgun (WGS) entry which is preliminary data.</text>
</comment>
<evidence type="ECO:0000256" key="1">
    <source>
        <dbReference type="SAM" id="Phobius"/>
    </source>
</evidence>
<feature type="transmembrane region" description="Helical" evidence="1">
    <location>
        <begin position="66"/>
        <end position="86"/>
    </location>
</feature>
<feature type="transmembrane region" description="Helical" evidence="1">
    <location>
        <begin position="92"/>
        <end position="110"/>
    </location>
</feature>